<comment type="caution">
    <text evidence="1">The sequence shown here is derived from an EMBL/GenBank/DDBJ whole genome shotgun (WGS) entry which is preliminary data.</text>
</comment>
<evidence type="ECO:0000313" key="2">
    <source>
        <dbReference type="Proteomes" id="UP000305401"/>
    </source>
</evidence>
<accession>A0AC61S5F9</accession>
<proteinExistence type="predicted"/>
<protein>
    <submittedName>
        <fullName evidence="1">Uncharacterized protein</fullName>
    </submittedName>
</protein>
<dbReference type="EMBL" id="SSTG01000050">
    <property type="protein sequence ID" value="THG52099.1"/>
    <property type="molecule type" value="Genomic_DNA"/>
</dbReference>
<reference evidence="1" key="1">
    <citation type="submission" date="2019-04" db="EMBL/GenBank/DDBJ databases">
        <title>Microbes associate with the intestines of laboratory mice.</title>
        <authorList>
            <person name="Navarre W."/>
            <person name="Wong E."/>
            <person name="Huang K.C."/>
            <person name="Tropini C."/>
            <person name="Ng K."/>
            <person name="Yu B."/>
        </authorList>
    </citation>
    <scope>NUCLEOTIDE SEQUENCE</scope>
    <source>
        <strain evidence="1">NM86_A22</strain>
    </source>
</reference>
<gene>
    <name evidence="1" type="ORF">E5990_05490</name>
</gene>
<evidence type="ECO:0000313" key="1">
    <source>
        <dbReference type="EMBL" id="THG52099.1"/>
    </source>
</evidence>
<sequence>MNIRVMCMAVVAVWLWLPVQAMKVNNLRCEYLDAGGCVHTTLPPRLSWTLDAANQRGAVQSAYQILAASSPEKLKPGSADLWDSGKVPSAATCQIEFGGRPLDSFETCYWTVRVWDKDGKPGPWGKTSWWTTGILCPDDWNGARWIAFKPTGRWASEWAAHKSRELPHMGTSGPIRSYQELDLWEIFDSVKPSYDAAPLLRKEFEVPSGIKSAKLYICGLGYFEAWINGCRVGNDVLNPAWTAFDNTSLYCTYDVTGMLNKGAVNAIGVMLGRGQLNPLCNDAWGLYKSSWVSQPKLIALLRMVDGDGNVTYTVTDSSWKTAEGPVVFDDTRLGEIYDARREQPGWDSPRFDDTDWTAASIVNWPMSALKAQMLPPIRRQEPYVPVRRIDRPDGVTLFDIGQNIAGWARVRVKGPRGARVLVEYCELPSDTVLVKNLHPARLQMSAAVADRHYASFHDATTEVRQQNAYILKGSGVEEFECRFSYKGFQFVRITADTGVVVLRVDGVPVHTDLRPAGMFECSDTVANRLQRMARITMLNNMMGLPTDCPHREKQGWTADGYFTTEAAIYNFDMAQFYAKWMRDLTATQTVSGGLCTVAPSTGYDADVSITWPAAMLYIPASLYDFYGDRRLLKELYEPMRRFAEHARSHEIKGKPGHMAEVLGDWVSPADSILPSLRGSSILAPPEGVITYAASTYYSILRHLSRIASLTGMERDTAYYNDWAARVKRDFNAAYLNSDEAAYYGDRPTGYRLAPNVVALYEKLVPDSMSDAVKTKFLKELASGGYKMKTGFLGTRAMMKWLPEHDAEAAWRAATQPEYPGWGYMVANGANTMWEDWAACASINHMPYCLISEYFYRHLAGIKIAHNNTGSPEIEISPSTVDGLQWAYGLYNSMYGPVESRWQREGADVVFNITVPPNCTAIVKLPLAVDGTRVTESGTDAARAQGVAYVGNSGTTAIYRIVSGKYRFRIHNAN</sequence>
<name>A0AC61S5F9_9BACT</name>
<dbReference type="Proteomes" id="UP000305401">
    <property type="component" value="Unassembled WGS sequence"/>
</dbReference>
<keyword evidence="2" id="KW-1185">Reference proteome</keyword>
<organism evidence="1 2">
    <name type="scientific">Muribaculum caecicola</name>
    <dbReference type="NCBI Taxonomy" id="3038144"/>
    <lineage>
        <taxon>Bacteria</taxon>
        <taxon>Pseudomonadati</taxon>
        <taxon>Bacteroidota</taxon>
        <taxon>Bacteroidia</taxon>
        <taxon>Bacteroidales</taxon>
        <taxon>Muribaculaceae</taxon>
        <taxon>Muribaculum</taxon>
    </lineage>
</organism>